<feature type="region of interest" description="Disordered" evidence="3">
    <location>
        <begin position="745"/>
        <end position="805"/>
    </location>
</feature>
<feature type="compositionally biased region" description="Polar residues" evidence="3">
    <location>
        <begin position="573"/>
        <end position="593"/>
    </location>
</feature>
<keyword evidence="4" id="KW-1133">Transmembrane helix</keyword>
<dbReference type="Gene3D" id="2.120.10.80">
    <property type="entry name" value="Kelch-type beta propeller"/>
    <property type="match status" value="1"/>
</dbReference>
<feature type="compositionally biased region" description="Basic and acidic residues" evidence="3">
    <location>
        <begin position="796"/>
        <end position="805"/>
    </location>
</feature>
<evidence type="ECO:0008006" key="8">
    <source>
        <dbReference type="Google" id="ProtNLM"/>
    </source>
</evidence>
<evidence type="ECO:0000256" key="5">
    <source>
        <dbReference type="SAM" id="SignalP"/>
    </source>
</evidence>
<keyword evidence="4" id="KW-0812">Transmembrane</keyword>
<sequence length="805" mass="88350">MMLSWLSFGVFLALSIGALSQQKDPLKDFCRKFGHQTAIIDNKLYIDGGIVNWNPIQDNPLNYTNRYFMYSDFNVIENGMPQQYSNLSKSSEVPVVQGGMLWADPVNKWLHLYGGEYIEGSPDSLALWSFDVLNNKWNSKSVNNLQISRVSYGAGATDEANGKGYYYGGWLSNASVPAFGTRMPTTNLIIYDMVKDVWTNNTGPDSIPRAEGVLNYIPASDGGMLVYFGGLQFPGGPGNYTPVGVRPLMKTLKVAIVWLTIPQMPMSEIKLYDIANAKWYTQTATGDVPDARRRFCAGSTWAKDRSSYNVYLYGGASMPPNTVGFDDVYILSIPSFTWIKWYPEAPGTSYPHHSLSCNVYRGSQMIVMGGTFPNSSDCDAAIVYGQHNLNLGKENPESKKWYQYLENVTDYRVPDEIAAKIGGGAEGGATKKAPDSWGNNDLPTYFARAYTAAVRTPTRSIPSTATPTVTQTDTEKKPPTGTIAGAAVGGGVFLLICAAAAAYFYCIRRKKDKNTSSRPSELENTEHNTYVSNEQLENKPPNRNDTQTPMAELPPNATHVYPYPPPKQDIYFNPSSPGPDSTRTYSYAQTSPGSPGYDAGYAHSVPSAPHSPPIPGPYYFDGRQNLNPPDQAQPPPQASYGHSPAHLPQQGQGQWPAENNAVYATQPYYPRPPSEMPTVRSPPNQGYQDVDGIFVAPVISAEHSARGSPTAVSPHDSRTVSYERINSGFGYEGSSGERVVSGLQNERSYSGGQQERSYSGSNLATPVSRAYGQPSPVSSEYVGDERMRQNVRGRQHSYEYRHPGA</sequence>
<accession>A0A6A6ED43</accession>
<dbReference type="PANTHER" id="PTHR47435">
    <property type="entry name" value="KELCH REPEAT PROTEIN (AFU_ORTHOLOGUE AFUA_5G12780)"/>
    <property type="match status" value="1"/>
</dbReference>
<evidence type="ECO:0000256" key="3">
    <source>
        <dbReference type="SAM" id="MobiDB-lite"/>
    </source>
</evidence>
<feature type="region of interest" description="Disordered" evidence="3">
    <location>
        <begin position="457"/>
        <end position="481"/>
    </location>
</feature>
<protein>
    <recommendedName>
        <fullName evidence="8">Galactose oxidase</fullName>
    </recommendedName>
</protein>
<evidence type="ECO:0000256" key="4">
    <source>
        <dbReference type="SAM" id="Phobius"/>
    </source>
</evidence>
<gene>
    <name evidence="6" type="ORF">K469DRAFT_684242</name>
</gene>
<evidence type="ECO:0000256" key="1">
    <source>
        <dbReference type="ARBA" id="ARBA00022737"/>
    </source>
</evidence>
<feature type="chain" id="PRO_5025519168" description="Galactose oxidase" evidence="5">
    <location>
        <begin position="21"/>
        <end position="805"/>
    </location>
</feature>
<dbReference type="Proteomes" id="UP000800200">
    <property type="component" value="Unassembled WGS sequence"/>
</dbReference>
<name>A0A6A6ED43_9PEZI</name>
<proteinExistence type="predicted"/>
<dbReference type="PANTHER" id="PTHR47435:SF4">
    <property type="entry name" value="KELCH REPEAT PROTEIN (AFU_ORTHOLOGUE AFUA_5G12780)"/>
    <property type="match status" value="1"/>
</dbReference>
<dbReference type="InterPro" id="IPR011043">
    <property type="entry name" value="Gal_Oxase/kelch_b-propeller"/>
</dbReference>
<evidence type="ECO:0000256" key="2">
    <source>
        <dbReference type="ARBA" id="ARBA00023004"/>
    </source>
</evidence>
<feature type="compositionally biased region" description="Polar residues" evidence="3">
    <location>
        <begin position="457"/>
        <end position="472"/>
    </location>
</feature>
<evidence type="ECO:0000313" key="6">
    <source>
        <dbReference type="EMBL" id="KAF2188975.1"/>
    </source>
</evidence>
<dbReference type="GO" id="GO:0019760">
    <property type="term" value="P:glucosinolate metabolic process"/>
    <property type="evidence" value="ECO:0007669"/>
    <property type="project" value="UniProtKB-ARBA"/>
</dbReference>
<dbReference type="AlphaFoldDB" id="A0A6A6ED43"/>
<keyword evidence="2" id="KW-0408">Iron</keyword>
<keyword evidence="1" id="KW-0677">Repeat</keyword>
<dbReference type="OrthoDB" id="10251809at2759"/>
<dbReference type="InterPro" id="IPR015915">
    <property type="entry name" value="Kelch-typ_b-propeller"/>
</dbReference>
<keyword evidence="5" id="KW-0732">Signal</keyword>
<feature type="region of interest" description="Disordered" evidence="3">
    <location>
        <begin position="513"/>
        <end position="685"/>
    </location>
</feature>
<keyword evidence="7" id="KW-1185">Reference proteome</keyword>
<dbReference type="SUPFAM" id="SSF50965">
    <property type="entry name" value="Galactose oxidase, central domain"/>
    <property type="match status" value="1"/>
</dbReference>
<evidence type="ECO:0000313" key="7">
    <source>
        <dbReference type="Proteomes" id="UP000800200"/>
    </source>
</evidence>
<dbReference type="EMBL" id="ML994622">
    <property type="protein sequence ID" value="KAF2188975.1"/>
    <property type="molecule type" value="Genomic_DNA"/>
</dbReference>
<reference evidence="6" key="1">
    <citation type="journal article" date="2020" name="Stud. Mycol.">
        <title>101 Dothideomycetes genomes: a test case for predicting lifestyles and emergence of pathogens.</title>
        <authorList>
            <person name="Haridas S."/>
            <person name="Albert R."/>
            <person name="Binder M."/>
            <person name="Bloem J."/>
            <person name="Labutti K."/>
            <person name="Salamov A."/>
            <person name="Andreopoulos B."/>
            <person name="Baker S."/>
            <person name="Barry K."/>
            <person name="Bills G."/>
            <person name="Bluhm B."/>
            <person name="Cannon C."/>
            <person name="Castanera R."/>
            <person name="Culley D."/>
            <person name="Daum C."/>
            <person name="Ezra D."/>
            <person name="Gonzalez J."/>
            <person name="Henrissat B."/>
            <person name="Kuo A."/>
            <person name="Liang C."/>
            <person name="Lipzen A."/>
            <person name="Lutzoni F."/>
            <person name="Magnuson J."/>
            <person name="Mondo S."/>
            <person name="Nolan M."/>
            <person name="Ohm R."/>
            <person name="Pangilinan J."/>
            <person name="Park H.-J."/>
            <person name="Ramirez L."/>
            <person name="Alfaro M."/>
            <person name="Sun H."/>
            <person name="Tritt A."/>
            <person name="Yoshinaga Y."/>
            <person name="Zwiers L.-H."/>
            <person name="Turgeon B."/>
            <person name="Goodwin S."/>
            <person name="Spatafora J."/>
            <person name="Crous P."/>
            <person name="Grigoriev I."/>
        </authorList>
    </citation>
    <scope>NUCLEOTIDE SEQUENCE</scope>
    <source>
        <strain evidence="6">CBS 207.26</strain>
    </source>
</reference>
<feature type="transmembrane region" description="Helical" evidence="4">
    <location>
        <begin position="483"/>
        <end position="506"/>
    </location>
</feature>
<feature type="compositionally biased region" description="Polar residues" evidence="3">
    <location>
        <begin position="745"/>
        <end position="765"/>
    </location>
</feature>
<organism evidence="6 7">
    <name type="scientific">Zopfia rhizophila CBS 207.26</name>
    <dbReference type="NCBI Taxonomy" id="1314779"/>
    <lineage>
        <taxon>Eukaryota</taxon>
        <taxon>Fungi</taxon>
        <taxon>Dikarya</taxon>
        <taxon>Ascomycota</taxon>
        <taxon>Pezizomycotina</taxon>
        <taxon>Dothideomycetes</taxon>
        <taxon>Dothideomycetes incertae sedis</taxon>
        <taxon>Zopfiaceae</taxon>
        <taxon>Zopfia</taxon>
    </lineage>
</organism>
<keyword evidence="4" id="KW-0472">Membrane</keyword>
<feature type="signal peptide" evidence="5">
    <location>
        <begin position="1"/>
        <end position="20"/>
    </location>
</feature>